<dbReference type="WBParaSite" id="TASK_0000588501-mRNA-1">
    <property type="protein sequence ID" value="TASK_0000588501-mRNA-1"/>
    <property type="gene ID" value="TASK_0000588501"/>
</dbReference>
<feature type="region of interest" description="Disordered" evidence="3">
    <location>
        <begin position="135"/>
        <end position="162"/>
    </location>
</feature>
<dbReference type="EMBL" id="UYRS01018450">
    <property type="protein sequence ID" value="VDK35797.1"/>
    <property type="molecule type" value="Genomic_DNA"/>
</dbReference>
<dbReference type="Gene3D" id="2.40.50.140">
    <property type="entry name" value="Nucleic acid-binding proteins"/>
    <property type="match status" value="1"/>
</dbReference>
<evidence type="ECO:0000313" key="6">
    <source>
        <dbReference type="WBParaSite" id="TASK_0000588501-mRNA-1"/>
    </source>
</evidence>
<dbReference type="AlphaFoldDB" id="A0A0R3W6P2"/>
<accession>A0A0R3W6P2</accession>
<keyword evidence="1 2" id="KW-0238">DNA-binding</keyword>
<dbReference type="Proteomes" id="UP000282613">
    <property type="component" value="Unassembled WGS sequence"/>
</dbReference>
<reference evidence="6" key="1">
    <citation type="submission" date="2017-02" db="UniProtKB">
        <authorList>
            <consortium name="WormBaseParasite"/>
        </authorList>
    </citation>
    <scope>IDENTIFICATION</scope>
</reference>
<sequence>MLGRCLASFRHLTLRQCVGYFSGSNIIFSTDINQITLLGSVASSGVTIDESQSGRPVATFSLLTRARYRGADRYKMKLVYHRIQVFDKPLIERIKNISLGDRVFVQGCLTSFKKSTNDWMQSITAQNIILHSEAGKKPANESMMAEVGEEEEEEEGTTGESF</sequence>
<dbReference type="InterPro" id="IPR000424">
    <property type="entry name" value="Primosome_PriB/ssb"/>
</dbReference>
<dbReference type="InterPro" id="IPR012340">
    <property type="entry name" value="NA-bd_OB-fold"/>
</dbReference>
<dbReference type="GO" id="GO:0003697">
    <property type="term" value="F:single-stranded DNA binding"/>
    <property type="evidence" value="ECO:0007669"/>
    <property type="project" value="InterPro"/>
</dbReference>
<dbReference type="PROSITE" id="PS50935">
    <property type="entry name" value="SSB"/>
    <property type="match status" value="1"/>
</dbReference>
<keyword evidence="5" id="KW-1185">Reference proteome</keyword>
<dbReference type="Pfam" id="PF00436">
    <property type="entry name" value="SSB"/>
    <property type="match status" value="1"/>
</dbReference>
<reference evidence="4 5" key="2">
    <citation type="submission" date="2018-11" db="EMBL/GenBank/DDBJ databases">
        <authorList>
            <consortium name="Pathogen Informatics"/>
        </authorList>
    </citation>
    <scope>NUCLEOTIDE SEQUENCE [LARGE SCALE GENOMIC DNA]</scope>
</reference>
<evidence type="ECO:0000256" key="1">
    <source>
        <dbReference type="ARBA" id="ARBA00023125"/>
    </source>
</evidence>
<protein>
    <submittedName>
        <fullName evidence="6">Single-stranded DNA-binding protein</fullName>
    </submittedName>
</protein>
<gene>
    <name evidence="4" type="ORF">TASK_LOCUS5886</name>
</gene>
<evidence type="ECO:0000256" key="2">
    <source>
        <dbReference type="PROSITE-ProRule" id="PRU00252"/>
    </source>
</evidence>
<name>A0A0R3W6P2_TAEAS</name>
<evidence type="ECO:0000256" key="3">
    <source>
        <dbReference type="SAM" id="MobiDB-lite"/>
    </source>
</evidence>
<evidence type="ECO:0000313" key="4">
    <source>
        <dbReference type="EMBL" id="VDK35797.1"/>
    </source>
</evidence>
<organism evidence="6">
    <name type="scientific">Taenia asiatica</name>
    <name type="common">Asian tapeworm</name>
    <dbReference type="NCBI Taxonomy" id="60517"/>
    <lineage>
        <taxon>Eukaryota</taxon>
        <taxon>Metazoa</taxon>
        <taxon>Spiralia</taxon>
        <taxon>Lophotrochozoa</taxon>
        <taxon>Platyhelminthes</taxon>
        <taxon>Cestoda</taxon>
        <taxon>Eucestoda</taxon>
        <taxon>Cyclophyllidea</taxon>
        <taxon>Taeniidae</taxon>
        <taxon>Taenia</taxon>
    </lineage>
</organism>
<feature type="compositionally biased region" description="Acidic residues" evidence="3">
    <location>
        <begin position="147"/>
        <end position="162"/>
    </location>
</feature>
<dbReference type="SUPFAM" id="SSF50249">
    <property type="entry name" value="Nucleic acid-binding proteins"/>
    <property type="match status" value="1"/>
</dbReference>
<dbReference type="OrthoDB" id="6227818at2759"/>
<evidence type="ECO:0000313" key="5">
    <source>
        <dbReference type="Proteomes" id="UP000282613"/>
    </source>
</evidence>
<proteinExistence type="predicted"/>